<dbReference type="EMBL" id="KV417533">
    <property type="protein sequence ID" value="KZP23390.1"/>
    <property type="molecule type" value="Genomic_DNA"/>
</dbReference>
<dbReference type="InterPro" id="IPR025972">
    <property type="entry name" value="BetaGal_dom3"/>
</dbReference>
<dbReference type="Pfam" id="PF13363">
    <property type="entry name" value="BetaGal_dom3"/>
    <property type="match status" value="1"/>
</dbReference>
<dbReference type="Gene3D" id="3.20.20.80">
    <property type="entry name" value="Glycosidases"/>
    <property type="match status" value="1"/>
</dbReference>
<feature type="chain" id="PRO_5007877022" description="beta-galactosidase" evidence="9">
    <location>
        <begin position="20"/>
        <end position="1017"/>
    </location>
</feature>
<keyword evidence="4 9" id="KW-0732">Signal</keyword>
<dbReference type="GO" id="GO:0005975">
    <property type="term" value="P:carbohydrate metabolic process"/>
    <property type="evidence" value="ECO:0007669"/>
    <property type="project" value="InterPro"/>
</dbReference>
<dbReference type="InterPro" id="IPR036833">
    <property type="entry name" value="BetaGal_dom3_sf"/>
</dbReference>
<accession>A0A166LWJ8</accession>
<evidence type="ECO:0000256" key="7">
    <source>
        <dbReference type="ARBA" id="ARBA00023295"/>
    </source>
</evidence>
<evidence type="ECO:0000256" key="6">
    <source>
        <dbReference type="ARBA" id="ARBA00023180"/>
    </source>
</evidence>
<dbReference type="SUPFAM" id="SSF49785">
    <property type="entry name" value="Galactose-binding domain-like"/>
    <property type="match status" value="2"/>
</dbReference>
<dbReference type="Pfam" id="PF13364">
    <property type="entry name" value="BetaGal_ABD2"/>
    <property type="match status" value="2"/>
</dbReference>
<proteinExistence type="inferred from homology"/>
<evidence type="ECO:0000313" key="11">
    <source>
        <dbReference type="EMBL" id="KZP23390.1"/>
    </source>
</evidence>
<sequence length="1017" mass="110466">MRNWFLLALLSLAFVFVSGRSDVTTRDVLSAQTLNNTKGTDEVQWDNYSLLLRGQRIFLYSGEFHTFRLPVPSLWPDILQKVKAAGLNAISVYTHAGLLNPSRNVTDLDGFRALEPLWEAALAAGIWVVLRPGPYINAETSAGGIPHWMTTELSGALRTNATDYYEAWQAYVGAIIEATEPYQITKGGPVIAVQIDNEYYQNPESAVYFAQLEAKYLEGGIVVPLTYNDPGEGKNFVNGTGAVDIYGLDSYPQLFDCASPQTWNPVTANYHSYHESTNPAQPFYLPEFQGGSFDAWGPSSPGYVNCAELTGAPFESVFYRWLWAENAKMISFYMVYGGTSWGAIPFPGVYTSYDYGSAISENRNLSTTKYAELKRQALFLRSSPSFYKTDYKLDSSTDAGLTNNPAVFATWLKNPDNGAGFLVVRQNDSTSTSTITFKTNLTTSAGSIAIPQVVPSITIGGREGKVVVTDYAFGKSSVLYSTAQVLYAGVIGERDVLFLYGASNQAHEASLALTGTPNVQAKTADVSFTKANSTKTSNQTIVSFLSGIEGFITVYDSSTQLVLYADIDTAGTWWNPVLPASSGDFANYWALGTNTSVLVGGPYLVRNATLSGSTLKLVGDLETSVRLFVVAPSTVKTITWNGQSVEADAALSNNAVWVGQASTKTKTLSVKAPTLSGWKYSNSLPEVLSNYSDSTWAVANHTTTNIQDQPYYGDGRILYGCDYGFCENIVLWRGHFNATGAEKSMNLSINGGEAFAASVWVNDVFLNTSYGNSSNDANTIEETDDVFYFPKGSLIAGKDNVVTVVQDNMGLNETLGADTDSSKSPRGLRGWKLDSGNFSDWKVQGKVGGYTNYPDKTRGVFNEGGLYGEREGWHLPGFDTSSWQKRDLSAGLPSSAAGVGFFVSTFDLDIPEYQDVFLSFTFDENVGYTGAPYRAYLFVNGWMMGKRVANLGPQAKFPVHQGILDYSGQNTVAVALWAMEPNVTIKPTLALTVDGVVEGGVGGIVTDNPKWAPRTGL</sequence>
<dbReference type="InterPro" id="IPR037110">
    <property type="entry name" value="Betagal_dom2_sf"/>
</dbReference>
<dbReference type="SUPFAM" id="SSF51011">
    <property type="entry name" value="Glycosyl hydrolase domain"/>
    <property type="match status" value="1"/>
</dbReference>
<evidence type="ECO:0000256" key="5">
    <source>
        <dbReference type="ARBA" id="ARBA00022801"/>
    </source>
</evidence>
<reference evidence="11 12" key="1">
    <citation type="journal article" date="2016" name="Mol. Biol. Evol.">
        <title>Comparative Genomics of Early-Diverging Mushroom-Forming Fungi Provides Insights into the Origins of Lignocellulose Decay Capabilities.</title>
        <authorList>
            <person name="Nagy L.G."/>
            <person name="Riley R."/>
            <person name="Tritt A."/>
            <person name="Adam C."/>
            <person name="Daum C."/>
            <person name="Floudas D."/>
            <person name="Sun H."/>
            <person name="Yadav J.S."/>
            <person name="Pangilinan J."/>
            <person name="Larsson K.H."/>
            <person name="Matsuura K."/>
            <person name="Barry K."/>
            <person name="Labutti K."/>
            <person name="Kuo R."/>
            <person name="Ohm R.A."/>
            <person name="Bhattacharya S.S."/>
            <person name="Shirouzu T."/>
            <person name="Yoshinaga Y."/>
            <person name="Martin F.M."/>
            <person name="Grigoriev I.V."/>
            <person name="Hibbett D.S."/>
        </authorList>
    </citation>
    <scope>NUCLEOTIDE SEQUENCE [LARGE SCALE GENOMIC DNA]</scope>
    <source>
        <strain evidence="11 12">CBS 109695</strain>
    </source>
</reference>
<keyword evidence="5 11" id="KW-0378">Hydrolase</keyword>
<evidence type="ECO:0000256" key="3">
    <source>
        <dbReference type="ARBA" id="ARBA00012756"/>
    </source>
</evidence>
<dbReference type="Pfam" id="PF01301">
    <property type="entry name" value="Glyco_hydro_35"/>
    <property type="match status" value="1"/>
</dbReference>
<dbReference type="PRINTS" id="PR00742">
    <property type="entry name" value="GLHYDRLASE35"/>
</dbReference>
<dbReference type="Gene3D" id="2.60.120.260">
    <property type="entry name" value="Galactose-binding domain-like"/>
    <property type="match status" value="2"/>
</dbReference>
<name>A0A166LWJ8_9AGAM</name>
<feature type="domain" description="Beta-galactosidase" evidence="10">
    <location>
        <begin position="388"/>
        <end position="561"/>
    </location>
</feature>
<dbReference type="SUPFAM" id="SSF117100">
    <property type="entry name" value="Beta-galactosidase LacA, domain 3"/>
    <property type="match status" value="1"/>
</dbReference>
<dbReference type="InterPro" id="IPR001944">
    <property type="entry name" value="Glycoside_Hdrlase_35"/>
</dbReference>
<dbReference type="EC" id="3.2.1.23" evidence="3"/>
<dbReference type="STRING" id="436010.A0A166LWJ8"/>
<dbReference type="FunFam" id="3.20.20.80:FF:000040">
    <property type="entry name" value="Beta-galactosidase A"/>
    <property type="match status" value="1"/>
</dbReference>
<evidence type="ECO:0000256" key="2">
    <source>
        <dbReference type="ARBA" id="ARBA00009809"/>
    </source>
</evidence>
<evidence type="ECO:0000256" key="8">
    <source>
        <dbReference type="RuleBase" id="RU003679"/>
    </source>
</evidence>
<dbReference type="SUPFAM" id="SSF51445">
    <property type="entry name" value="(Trans)glycosidases"/>
    <property type="match status" value="1"/>
</dbReference>
<dbReference type="GO" id="GO:0004565">
    <property type="term" value="F:beta-galactosidase activity"/>
    <property type="evidence" value="ECO:0007669"/>
    <property type="project" value="UniProtKB-EC"/>
</dbReference>
<dbReference type="InterPro" id="IPR018954">
    <property type="entry name" value="Betagal_dom2"/>
</dbReference>
<dbReference type="PANTHER" id="PTHR23421">
    <property type="entry name" value="BETA-GALACTOSIDASE RELATED"/>
    <property type="match status" value="1"/>
</dbReference>
<keyword evidence="12" id="KW-1185">Reference proteome</keyword>
<organism evidence="11 12">
    <name type="scientific">Athelia psychrophila</name>
    <dbReference type="NCBI Taxonomy" id="1759441"/>
    <lineage>
        <taxon>Eukaryota</taxon>
        <taxon>Fungi</taxon>
        <taxon>Dikarya</taxon>
        <taxon>Basidiomycota</taxon>
        <taxon>Agaricomycotina</taxon>
        <taxon>Agaricomycetes</taxon>
        <taxon>Agaricomycetidae</taxon>
        <taxon>Atheliales</taxon>
        <taxon>Atheliaceae</taxon>
        <taxon>Athelia</taxon>
    </lineage>
</organism>
<dbReference type="Proteomes" id="UP000076532">
    <property type="component" value="Unassembled WGS sequence"/>
</dbReference>
<evidence type="ECO:0000256" key="1">
    <source>
        <dbReference type="ARBA" id="ARBA00001412"/>
    </source>
</evidence>
<evidence type="ECO:0000256" key="9">
    <source>
        <dbReference type="SAM" id="SignalP"/>
    </source>
</evidence>
<keyword evidence="6" id="KW-0325">Glycoprotein</keyword>
<dbReference type="InterPro" id="IPR025300">
    <property type="entry name" value="BetaGal_jelly_roll_dom"/>
</dbReference>
<dbReference type="InterPro" id="IPR008979">
    <property type="entry name" value="Galactose-bd-like_sf"/>
</dbReference>
<comment type="similarity">
    <text evidence="2 8">Belongs to the glycosyl hydrolase 35 family.</text>
</comment>
<evidence type="ECO:0000256" key="4">
    <source>
        <dbReference type="ARBA" id="ARBA00022729"/>
    </source>
</evidence>
<dbReference type="Gene3D" id="2.102.20.10">
    <property type="entry name" value="Beta-galactosidase, domain 2"/>
    <property type="match status" value="1"/>
</dbReference>
<dbReference type="Gene3D" id="2.60.390.10">
    <property type="entry name" value="Beta-galactosidase, domain 3"/>
    <property type="match status" value="1"/>
</dbReference>
<protein>
    <recommendedName>
        <fullName evidence="3">beta-galactosidase</fullName>
        <ecNumber evidence="3">3.2.1.23</ecNumber>
    </recommendedName>
</protein>
<feature type="signal peptide" evidence="9">
    <location>
        <begin position="1"/>
        <end position="19"/>
    </location>
</feature>
<gene>
    <name evidence="11" type="ORF">FIBSPDRAFT_858654</name>
</gene>
<evidence type="ECO:0000313" key="12">
    <source>
        <dbReference type="Proteomes" id="UP000076532"/>
    </source>
</evidence>
<keyword evidence="7" id="KW-0326">Glycosidase</keyword>
<dbReference type="InterPro" id="IPR031330">
    <property type="entry name" value="Gly_Hdrlase_35_cat"/>
</dbReference>
<dbReference type="AlphaFoldDB" id="A0A166LWJ8"/>
<dbReference type="OrthoDB" id="1657402at2759"/>
<dbReference type="SMART" id="SM01029">
    <property type="entry name" value="BetaGal_dom2"/>
    <property type="match status" value="1"/>
</dbReference>
<dbReference type="InterPro" id="IPR017853">
    <property type="entry name" value="GH"/>
</dbReference>
<comment type="catalytic activity">
    <reaction evidence="1">
        <text>Hydrolysis of terminal non-reducing beta-D-galactose residues in beta-D-galactosides.</text>
        <dbReference type="EC" id="3.2.1.23"/>
    </reaction>
</comment>
<evidence type="ECO:0000259" key="10">
    <source>
        <dbReference type="SMART" id="SM01029"/>
    </source>
</evidence>
<dbReference type="Pfam" id="PF10435">
    <property type="entry name" value="BetaGal_dom2"/>
    <property type="match status" value="1"/>
</dbReference>